<organism evidence="8 9">
    <name type="scientific">Candidatus Nomurabacteria bacterium RIFCSPLOWO2_01_FULL_33_24</name>
    <dbReference type="NCBI Taxonomy" id="1801765"/>
    <lineage>
        <taxon>Bacteria</taxon>
        <taxon>Candidatus Nomuraibacteriota</taxon>
    </lineage>
</organism>
<comment type="catalytic activity">
    <reaction evidence="7">
        <text>a peptidoglycan chain = a peptidoglycan chain with N-acetyl-1,6-anhydromuramyl-[peptide] at the reducing end + a peptidoglycan chain with N-acetylglucosamine at the non-reducing end.</text>
        <dbReference type="EC" id="4.2.2.29"/>
    </reaction>
</comment>
<keyword evidence="5 7" id="KW-0456">Lyase</keyword>
<keyword evidence="6 7" id="KW-0961">Cell wall biogenesis/degradation</keyword>
<dbReference type="InterPro" id="IPR003770">
    <property type="entry name" value="MLTG-like"/>
</dbReference>
<comment type="function">
    <text evidence="7">Functions as a peptidoglycan terminase that cleaves nascent peptidoglycan strands endolytically to terminate their elongation.</text>
</comment>
<keyword evidence="1 7" id="KW-1003">Cell membrane</keyword>
<name>A0A1F6WZ75_9BACT</name>
<sequence length="318" mass="35980">MNHKNLYIALIIIAVILVIGLFCFLLIPPKNFPVGKIIKITEGSSLINISKQFKDESIIKSPVIFQSIIILIGGDKKVDAGGYIFDKKLSIFEVVYRVVKGDYHLPSIKIVLPEGIYLEEIAEILDKNLPEVTKEEFLFLTRGEEGFLFPDTYFFSPMTTAKEVVKTLKDNFSNKVADLEIDISKAGKNLEEIITMASLIEKESNSNDYEEKRIVSGILWKRIEKNMLLQVDAVFLFLIGKGSAKLTLSDLEIDSPYNTYKYLGLPPGPIGNPGLLSIKASLYPAESPYFYYLHDKDGNIHYAENLDEHNNNKQKYLK</sequence>
<evidence type="ECO:0000256" key="4">
    <source>
        <dbReference type="ARBA" id="ARBA00023136"/>
    </source>
</evidence>
<dbReference type="HAMAP" id="MF_02065">
    <property type="entry name" value="MltG"/>
    <property type="match status" value="1"/>
</dbReference>
<dbReference type="EMBL" id="MFUP01000015">
    <property type="protein sequence ID" value="OGI87178.1"/>
    <property type="molecule type" value="Genomic_DNA"/>
</dbReference>
<dbReference type="NCBIfam" id="TIGR00247">
    <property type="entry name" value="endolytic transglycosylase MltG"/>
    <property type="match status" value="1"/>
</dbReference>
<evidence type="ECO:0000313" key="9">
    <source>
        <dbReference type="Proteomes" id="UP000185809"/>
    </source>
</evidence>
<evidence type="ECO:0000256" key="2">
    <source>
        <dbReference type="ARBA" id="ARBA00022692"/>
    </source>
</evidence>
<dbReference type="GO" id="GO:0009252">
    <property type="term" value="P:peptidoglycan biosynthetic process"/>
    <property type="evidence" value="ECO:0007669"/>
    <property type="project" value="UniProtKB-UniRule"/>
</dbReference>
<dbReference type="GO" id="GO:0008932">
    <property type="term" value="F:lytic endotransglycosylase activity"/>
    <property type="evidence" value="ECO:0007669"/>
    <property type="project" value="UniProtKB-UniRule"/>
</dbReference>
<proteinExistence type="inferred from homology"/>
<dbReference type="PANTHER" id="PTHR30518">
    <property type="entry name" value="ENDOLYTIC MUREIN TRANSGLYCOSYLASE"/>
    <property type="match status" value="1"/>
</dbReference>
<keyword evidence="2 7" id="KW-0812">Transmembrane</keyword>
<dbReference type="Proteomes" id="UP000185809">
    <property type="component" value="Unassembled WGS sequence"/>
</dbReference>
<keyword evidence="3 7" id="KW-1133">Transmembrane helix</keyword>
<dbReference type="Gene3D" id="3.30.160.60">
    <property type="entry name" value="Classic Zinc Finger"/>
    <property type="match status" value="1"/>
</dbReference>
<evidence type="ECO:0000256" key="6">
    <source>
        <dbReference type="ARBA" id="ARBA00023316"/>
    </source>
</evidence>
<feature type="site" description="Important for catalytic activity" evidence="7">
    <location>
        <position position="203"/>
    </location>
</feature>
<feature type="transmembrane region" description="Helical" evidence="7">
    <location>
        <begin position="6"/>
        <end position="27"/>
    </location>
</feature>
<comment type="subcellular location">
    <subcellularLocation>
        <location evidence="7">Cell membrane</location>
        <topology evidence="7">Single-pass membrane protein</topology>
    </subcellularLocation>
</comment>
<evidence type="ECO:0000256" key="5">
    <source>
        <dbReference type="ARBA" id="ARBA00023239"/>
    </source>
</evidence>
<comment type="caution">
    <text evidence="8">The sequence shown here is derived from an EMBL/GenBank/DDBJ whole genome shotgun (WGS) entry which is preliminary data.</text>
</comment>
<reference evidence="8 9" key="1">
    <citation type="journal article" date="2016" name="Nat. Commun.">
        <title>Thousands of microbial genomes shed light on interconnected biogeochemical processes in an aquifer system.</title>
        <authorList>
            <person name="Anantharaman K."/>
            <person name="Brown C.T."/>
            <person name="Hug L.A."/>
            <person name="Sharon I."/>
            <person name="Castelle C.J."/>
            <person name="Probst A.J."/>
            <person name="Thomas B.C."/>
            <person name="Singh A."/>
            <person name="Wilkins M.J."/>
            <person name="Karaoz U."/>
            <person name="Brodie E.L."/>
            <person name="Williams K.H."/>
            <person name="Hubbard S.S."/>
            <person name="Banfield J.F."/>
        </authorList>
    </citation>
    <scope>NUCLEOTIDE SEQUENCE [LARGE SCALE GENOMIC DNA]</scope>
</reference>
<evidence type="ECO:0000256" key="3">
    <source>
        <dbReference type="ARBA" id="ARBA00022989"/>
    </source>
</evidence>
<dbReference type="Gene3D" id="3.30.1490.480">
    <property type="entry name" value="Endolytic murein transglycosylase"/>
    <property type="match status" value="1"/>
</dbReference>
<accession>A0A1F6WZ75</accession>
<comment type="similarity">
    <text evidence="7">Belongs to the transglycosylase MltG family.</text>
</comment>
<dbReference type="PANTHER" id="PTHR30518:SF2">
    <property type="entry name" value="ENDOLYTIC MUREIN TRANSGLYCOSYLASE"/>
    <property type="match status" value="1"/>
</dbReference>
<evidence type="ECO:0000256" key="7">
    <source>
        <dbReference type="HAMAP-Rule" id="MF_02065"/>
    </source>
</evidence>
<gene>
    <name evidence="7" type="primary">mltG</name>
    <name evidence="8" type="ORF">A2995_02065</name>
</gene>
<protein>
    <recommendedName>
        <fullName evidence="7">Endolytic murein transglycosylase</fullName>
        <ecNumber evidence="7">4.2.2.29</ecNumber>
    </recommendedName>
    <alternativeName>
        <fullName evidence="7">Peptidoglycan lytic transglycosylase</fullName>
    </alternativeName>
    <alternativeName>
        <fullName evidence="7">Peptidoglycan polymerization terminase</fullName>
    </alternativeName>
</protein>
<dbReference type="AlphaFoldDB" id="A0A1F6WZ75"/>
<dbReference type="GO" id="GO:0071555">
    <property type="term" value="P:cell wall organization"/>
    <property type="evidence" value="ECO:0007669"/>
    <property type="project" value="UniProtKB-KW"/>
</dbReference>
<dbReference type="EC" id="4.2.2.29" evidence="7"/>
<dbReference type="GO" id="GO:0005886">
    <property type="term" value="C:plasma membrane"/>
    <property type="evidence" value="ECO:0007669"/>
    <property type="project" value="UniProtKB-SubCell"/>
</dbReference>
<keyword evidence="4 7" id="KW-0472">Membrane</keyword>
<evidence type="ECO:0000313" key="8">
    <source>
        <dbReference type="EMBL" id="OGI87178.1"/>
    </source>
</evidence>
<evidence type="ECO:0000256" key="1">
    <source>
        <dbReference type="ARBA" id="ARBA00022475"/>
    </source>
</evidence>
<dbReference type="Pfam" id="PF02618">
    <property type="entry name" value="YceG"/>
    <property type="match status" value="1"/>
</dbReference>